<dbReference type="GO" id="GO:0007156">
    <property type="term" value="P:homophilic cell adhesion via plasma membrane adhesion molecules"/>
    <property type="evidence" value="ECO:0007669"/>
    <property type="project" value="InterPro"/>
</dbReference>
<evidence type="ECO:0000259" key="5">
    <source>
        <dbReference type="PROSITE" id="PS50268"/>
    </source>
</evidence>
<dbReference type="SUPFAM" id="SSF49373">
    <property type="entry name" value="Invasin/intimin cell-adhesion fragments"/>
    <property type="match status" value="2"/>
</dbReference>
<dbReference type="Pfam" id="PF13385">
    <property type="entry name" value="Laminin_G_3"/>
    <property type="match status" value="1"/>
</dbReference>
<dbReference type="SMART" id="SM00089">
    <property type="entry name" value="PKD"/>
    <property type="match status" value="5"/>
</dbReference>
<evidence type="ECO:0000313" key="7">
    <source>
        <dbReference type="EMBL" id="RAP75791.1"/>
    </source>
</evidence>
<dbReference type="InterPro" id="IPR022409">
    <property type="entry name" value="PKD/Chitinase_dom"/>
</dbReference>
<dbReference type="InterPro" id="IPR003344">
    <property type="entry name" value="Big_1_dom"/>
</dbReference>
<dbReference type="SUPFAM" id="SSF49899">
    <property type="entry name" value="Concanavalin A-like lectins/glucanases"/>
    <property type="match status" value="1"/>
</dbReference>
<feature type="chain" id="PRO_5039413148" description="Staphylococcus aureus surface protein A" evidence="2">
    <location>
        <begin position="19"/>
        <end position="2017"/>
    </location>
</feature>
<dbReference type="PROSITE" id="PS51127">
    <property type="entry name" value="BIG1"/>
    <property type="match status" value="2"/>
</dbReference>
<feature type="domain" description="Big-1" evidence="6">
    <location>
        <begin position="626"/>
        <end position="712"/>
    </location>
</feature>
<dbReference type="CDD" id="cd00146">
    <property type="entry name" value="PKD"/>
    <property type="match status" value="2"/>
</dbReference>
<protein>
    <recommendedName>
        <fullName evidence="9">Staphylococcus aureus surface protein A</fullName>
    </recommendedName>
</protein>
<dbReference type="InterPro" id="IPR013783">
    <property type="entry name" value="Ig-like_fold"/>
</dbReference>
<dbReference type="InterPro" id="IPR013320">
    <property type="entry name" value="ConA-like_dom_sf"/>
</dbReference>
<feature type="domain" description="F5/8 type C" evidence="3">
    <location>
        <begin position="820"/>
        <end position="961"/>
    </location>
</feature>
<dbReference type="Gene3D" id="2.60.40.3440">
    <property type="match status" value="1"/>
</dbReference>
<evidence type="ECO:0000256" key="2">
    <source>
        <dbReference type="SAM" id="SignalP"/>
    </source>
</evidence>
<feature type="domain" description="PKD" evidence="4">
    <location>
        <begin position="968"/>
        <end position="1036"/>
    </location>
</feature>
<dbReference type="SMART" id="SM00634">
    <property type="entry name" value="BID_1"/>
    <property type="match status" value="2"/>
</dbReference>
<dbReference type="Gene3D" id="2.60.120.260">
    <property type="entry name" value="Galactose-binding domain-like"/>
    <property type="match status" value="1"/>
</dbReference>
<dbReference type="InterPro" id="IPR000601">
    <property type="entry name" value="PKD_dom"/>
</dbReference>
<comment type="similarity">
    <text evidence="1">Belongs to the intimin/invasin family.</text>
</comment>
<dbReference type="InterPro" id="IPR000421">
    <property type="entry name" value="FA58C"/>
</dbReference>
<dbReference type="PROSITE" id="PS50093">
    <property type="entry name" value="PKD"/>
    <property type="match status" value="3"/>
</dbReference>
<sequence>MILTCLLLIGVIQPAAMANSGLGQWIWWTDEGEAYKIFGGNASITINTGKMQIIPQCAEGSPDGLTSWTDLYIVESGSLNALSHGEELEDAGGEGPNTVMSLSSGIFISETIGYTGPDGKIPPGEYAVVFDECQDGKFDYLVDGVIDPAFKVEYTAGFVPPLDLTQLKEDAGKLAERWEKYREYADKLFKLQKAADAGRNPNEKFVDFLMRSGLQDPRTAALLQLANQAKHYQGIKDDPPDPDYKHITPLGERPLADFQGHEFIDVAMQDLVNDIANEQAITRQMWTQLERYQGAQAAGDVNWALIHGKALSDNINLLLYQLQFTSGSISWFKQALEQDNGALNEKAAELSQLQARVAASGFTEEELQYFGSLGFTESEINQFKSDFTAMDFEFTKQAMLAEGAAIMDANNEFGTNLLDFGSHVVGIINQLLQDPTVIDDAPVADAGGPYSGKEGEAITFKGTWSESDAGIAAYDWDLDSDGFFDDAQGVQATHSYTKPFNGLIGLRVTDNNGKQAVHYAQTVVSDVNRSPLLVSQSPSANQVEQHVGEATSFELTAMDPDNDPIAVEWFVDGATAGSTTGNKFTYTPDSVGLHAVEAVVSDTHPLGGAFRVRWVVKVVQQQPPAVIELTPETASLTLGAKHTLKATVLDEQGQPVSGTPVSFVITGANQGTHSASTDNAGVAAIQYTGTQTGEDRIVAQVGSLSSSPATVVWSTEDVTAPATTAALSPAVPDGSGGSYLSPVTVTLTVEDDSSGAAKTEYRVNDGDWETYSAPFTFSADGTYTIAYRSTDNAGNVEAAKQVSFMIGASEIPHAFFNPVTAGKNVALLEERAKVEDVSGNYDSGHSAENMLRFSASNPWATKSKVDQWVKISLADGGTYLIDRIQIRPRISYVDQRVKDFEVAVSEDSLTNFTTVLTGTLEDNGELQEFMLPKPMKAKYILYKPLSSQGNGSIISTQQFKVKTGQIGGETVTFQNLSTDKNNDIVSYEWDFGDNSPTSTVKEPTHTFPAPGTYPVTLTVTDSQGQTSSFTLEQTVEPADFEVLQQDPQEGYPVTLVNTTAGGDQGLISASTWNFNDNTYTDYGMTVNHTYWDNNTYLTSLEIVMKDGKKYTVTKPVTPANIAPTIDVGRDVTVLAGQKFLGTTRITDPSREDRHTCVWDFGDGTTSTTCHFDHAYPAMPLDSPDKTYTATVTVTDDDGGVGTDSFKVTARAEQTPRQIAYYTFDGNFQDSSGNGNHGTSKIGNPTFVEGIVGQAAKFDGKSGVLVEDSDSLDLATSFSFSMWVYKETAGTGGYAPILSKGHTENYGPYSFLHDGGGSSPGMRLVSGDRSGYTHLFPTTPMPMKVWYMTTVTWDGSVAKYYINGEYKASMPFKGIFENTSEKLTIGFDPPGATEYFNGMMDDFRMYNYPLTESEIEQLYDMKNPAPAEVAVTSDPAVLSAGQSSTITSIVKDSKGQVMPGIEVTFTTTLGTITQTAVTDANGAATAVLTSPVVGNATVKAQAAGGAFGETVVQFANTHPVAAEASVQGLEDQPLTGELHASDADGDHVTYSLVTQPLKGTLSVSPSGQFTYVPGADWNGSDSFTFKANDGMADSEAAVVTVTIDPVNDAPTFSKGEDQKANKVDAVQGVSVPGWAEDILAGPADESDQALAFSVVNDRNDLFVVQPAISSDGTLSFTPADNASGKATVSVTMTDDGGTANGGDNQSAAQTFTITLDSINPEISAAFPADWTNDDIDVSVEADGTGSAVTVMKWAAGERTTAFFATEGDNIAGNRIMATSNGSYTLYAEDEAGNQAIKVIRVDNIDRVAPITTASVNPAGSSGWHTTDAVLTLAASDDLSGVAKTEYRINHGDWIAFTGSIPAFEDGEYLVEYRSVDNAGNAEAEQAIAIRVDTTAPALTVDLNQSTMWPPNHKMVDITVTLDFGDRTSGIGSVVLTSITSSEPDEGLGDGDMPNDIQGADYGTQDTTFSLRAERSGQGTGRIYTITYTITDTAGNQTVQTATVTVQHDISVTVQSNRK</sequence>
<dbReference type="Proteomes" id="UP000249260">
    <property type="component" value="Unassembled WGS sequence"/>
</dbReference>
<dbReference type="GO" id="GO:0005509">
    <property type="term" value="F:calcium ion binding"/>
    <property type="evidence" value="ECO:0007669"/>
    <property type="project" value="InterPro"/>
</dbReference>
<accession>A0A328U303</accession>
<dbReference type="GO" id="GO:0016020">
    <property type="term" value="C:membrane"/>
    <property type="evidence" value="ECO:0007669"/>
    <property type="project" value="InterPro"/>
</dbReference>
<gene>
    <name evidence="7" type="ORF">DL346_10115</name>
</gene>
<evidence type="ECO:0000259" key="4">
    <source>
        <dbReference type="PROSITE" id="PS50093"/>
    </source>
</evidence>
<feature type="domain" description="Big-1" evidence="6">
    <location>
        <begin position="1425"/>
        <end position="1514"/>
    </location>
</feature>
<evidence type="ECO:0000256" key="1">
    <source>
        <dbReference type="ARBA" id="ARBA00010116"/>
    </source>
</evidence>
<dbReference type="PROSITE" id="PS50268">
    <property type="entry name" value="CADHERIN_2"/>
    <property type="match status" value="1"/>
</dbReference>
<feature type="signal peptide" evidence="2">
    <location>
        <begin position="1"/>
        <end position="18"/>
    </location>
</feature>
<feature type="domain" description="PKD" evidence="4">
    <location>
        <begin position="441"/>
        <end position="524"/>
    </location>
</feature>
<dbReference type="InterPro" id="IPR008964">
    <property type="entry name" value="Invasin/intimin_cell_adhesion"/>
</dbReference>
<dbReference type="Gene3D" id="2.60.40.10">
    <property type="entry name" value="Immunoglobulins"/>
    <property type="match status" value="6"/>
</dbReference>
<dbReference type="SUPFAM" id="SSF49785">
    <property type="entry name" value="Galactose-binding domain-like"/>
    <property type="match status" value="1"/>
</dbReference>
<dbReference type="EMBL" id="QLUW01000002">
    <property type="protein sequence ID" value="RAP75791.1"/>
    <property type="molecule type" value="Genomic_DNA"/>
</dbReference>
<dbReference type="InterPro" id="IPR058094">
    <property type="entry name" value="Ig-like_OmpL47-like"/>
</dbReference>
<dbReference type="Pfam" id="PF17963">
    <property type="entry name" value="Big_9"/>
    <property type="match status" value="1"/>
</dbReference>
<dbReference type="NCBIfam" id="NF047446">
    <property type="entry name" value="barrel_OmpL47"/>
    <property type="match status" value="2"/>
</dbReference>
<dbReference type="PROSITE" id="PS50022">
    <property type="entry name" value="FA58C_3"/>
    <property type="match status" value="1"/>
</dbReference>
<dbReference type="RefSeq" id="WP_112882016.1">
    <property type="nucleotide sequence ID" value="NZ_QLUW01000002.1"/>
</dbReference>
<evidence type="ECO:0008006" key="9">
    <source>
        <dbReference type="Google" id="ProtNLM"/>
    </source>
</evidence>
<dbReference type="Pfam" id="PF18911">
    <property type="entry name" value="PKD_4"/>
    <property type="match status" value="3"/>
</dbReference>
<dbReference type="InterPro" id="IPR002126">
    <property type="entry name" value="Cadherin-like_dom"/>
</dbReference>
<dbReference type="Pfam" id="PF02369">
    <property type="entry name" value="Big_1"/>
    <property type="match status" value="2"/>
</dbReference>
<dbReference type="Gene3D" id="3.30.1920.20">
    <property type="match status" value="2"/>
</dbReference>
<dbReference type="InterPro" id="IPR008979">
    <property type="entry name" value="Galactose-bd-like_sf"/>
</dbReference>
<keyword evidence="2" id="KW-0732">Signal</keyword>
<keyword evidence="8" id="KW-1185">Reference proteome</keyword>
<proteinExistence type="inferred from homology"/>
<dbReference type="Gene3D" id="2.60.120.200">
    <property type="match status" value="1"/>
</dbReference>
<dbReference type="SUPFAM" id="SSF49299">
    <property type="entry name" value="PKD domain"/>
    <property type="match status" value="4"/>
</dbReference>
<dbReference type="OrthoDB" id="340819at2"/>
<name>A0A328U303_9BACL</name>
<dbReference type="InterPro" id="IPR035986">
    <property type="entry name" value="PKD_dom_sf"/>
</dbReference>
<comment type="caution">
    <text evidence="7">The sequence shown here is derived from an EMBL/GenBank/DDBJ whole genome shotgun (WGS) entry which is preliminary data.</text>
</comment>
<feature type="domain" description="PKD" evidence="4">
    <location>
        <begin position="1053"/>
        <end position="1117"/>
    </location>
</feature>
<feature type="domain" description="Cadherin" evidence="5">
    <location>
        <begin position="1537"/>
        <end position="1611"/>
    </location>
</feature>
<evidence type="ECO:0000259" key="3">
    <source>
        <dbReference type="PROSITE" id="PS50022"/>
    </source>
</evidence>
<organism evidence="7 8">
    <name type="scientific">Paenibacillus montanisoli</name>
    <dbReference type="NCBI Taxonomy" id="2081970"/>
    <lineage>
        <taxon>Bacteria</taxon>
        <taxon>Bacillati</taxon>
        <taxon>Bacillota</taxon>
        <taxon>Bacilli</taxon>
        <taxon>Bacillales</taxon>
        <taxon>Paenibacillaceae</taxon>
        <taxon>Paenibacillus</taxon>
    </lineage>
</organism>
<dbReference type="Pfam" id="PF00754">
    <property type="entry name" value="F5_F8_type_C"/>
    <property type="match status" value="1"/>
</dbReference>
<reference evidence="7 8" key="1">
    <citation type="submission" date="2018-06" db="EMBL/GenBank/DDBJ databases">
        <title>Paenibacillus montanisoli sp. nov., isolated from mountain area soil.</title>
        <authorList>
            <person name="Wu M."/>
        </authorList>
    </citation>
    <scope>NUCLEOTIDE SEQUENCE [LARGE SCALE GENOMIC DNA]</scope>
    <source>
        <strain evidence="7 8">RA17</strain>
    </source>
</reference>
<evidence type="ECO:0000313" key="8">
    <source>
        <dbReference type="Proteomes" id="UP000249260"/>
    </source>
</evidence>
<evidence type="ECO:0000259" key="6">
    <source>
        <dbReference type="PROSITE" id="PS51127"/>
    </source>
</evidence>